<evidence type="ECO:0000259" key="8">
    <source>
        <dbReference type="PROSITE" id="PS50850"/>
    </source>
</evidence>
<feature type="transmembrane region" description="Helical" evidence="7">
    <location>
        <begin position="106"/>
        <end position="127"/>
    </location>
</feature>
<accession>A0ABS7DM62</accession>
<feature type="transmembrane region" description="Helical" evidence="7">
    <location>
        <begin position="48"/>
        <end position="68"/>
    </location>
</feature>
<evidence type="ECO:0000256" key="3">
    <source>
        <dbReference type="ARBA" id="ARBA00022475"/>
    </source>
</evidence>
<feature type="transmembrane region" description="Helical" evidence="7">
    <location>
        <begin position="139"/>
        <end position="159"/>
    </location>
</feature>
<keyword evidence="6 7" id="KW-0472">Membrane</keyword>
<feature type="transmembrane region" description="Helical" evidence="7">
    <location>
        <begin position="12"/>
        <end position="36"/>
    </location>
</feature>
<dbReference type="Pfam" id="PF07690">
    <property type="entry name" value="MFS_1"/>
    <property type="match status" value="1"/>
</dbReference>
<evidence type="ECO:0000313" key="9">
    <source>
        <dbReference type="EMBL" id="MBW7572394.1"/>
    </source>
</evidence>
<dbReference type="SUPFAM" id="SSF103473">
    <property type="entry name" value="MFS general substrate transporter"/>
    <property type="match status" value="1"/>
</dbReference>
<comment type="subcellular location">
    <subcellularLocation>
        <location evidence="1">Cell membrane</location>
        <topology evidence="1">Multi-pass membrane protein</topology>
    </subcellularLocation>
</comment>
<evidence type="ECO:0000256" key="4">
    <source>
        <dbReference type="ARBA" id="ARBA00022692"/>
    </source>
</evidence>
<feature type="transmembrane region" description="Helical" evidence="7">
    <location>
        <begin position="373"/>
        <end position="395"/>
    </location>
</feature>
<feature type="transmembrane region" description="Helical" evidence="7">
    <location>
        <begin position="165"/>
        <end position="184"/>
    </location>
</feature>
<keyword evidence="10" id="KW-1185">Reference proteome</keyword>
<dbReference type="PROSITE" id="PS50850">
    <property type="entry name" value="MFS"/>
    <property type="match status" value="1"/>
</dbReference>
<evidence type="ECO:0000256" key="7">
    <source>
        <dbReference type="SAM" id="Phobius"/>
    </source>
</evidence>
<dbReference type="RefSeq" id="WP_219964800.1">
    <property type="nucleotide sequence ID" value="NZ_JAGFNZ010000002.1"/>
</dbReference>
<keyword evidence="3" id="KW-1003">Cell membrane</keyword>
<keyword evidence="2" id="KW-0813">Transport</keyword>
<feature type="transmembrane region" description="Helical" evidence="7">
    <location>
        <begin position="204"/>
        <end position="234"/>
    </location>
</feature>
<evidence type="ECO:0000256" key="2">
    <source>
        <dbReference type="ARBA" id="ARBA00022448"/>
    </source>
</evidence>
<feature type="transmembrane region" description="Helical" evidence="7">
    <location>
        <begin position="294"/>
        <end position="313"/>
    </location>
</feature>
<dbReference type="InterPro" id="IPR050171">
    <property type="entry name" value="MFS_Transporters"/>
</dbReference>
<evidence type="ECO:0000313" key="10">
    <source>
        <dbReference type="Proteomes" id="UP000719942"/>
    </source>
</evidence>
<dbReference type="Proteomes" id="UP000719942">
    <property type="component" value="Unassembled WGS sequence"/>
</dbReference>
<keyword evidence="5 7" id="KW-1133">Transmembrane helix</keyword>
<feature type="transmembrane region" description="Helical" evidence="7">
    <location>
        <begin position="75"/>
        <end position="94"/>
    </location>
</feature>
<dbReference type="PANTHER" id="PTHR23517">
    <property type="entry name" value="RESISTANCE PROTEIN MDTM, PUTATIVE-RELATED-RELATED"/>
    <property type="match status" value="1"/>
</dbReference>
<dbReference type="EMBL" id="JAGFNZ010000002">
    <property type="protein sequence ID" value="MBW7572394.1"/>
    <property type="molecule type" value="Genomic_DNA"/>
</dbReference>
<feature type="transmembrane region" description="Helical" evidence="7">
    <location>
        <begin position="272"/>
        <end position="288"/>
    </location>
</feature>
<feature type="domain" description="Major facilitator superfamily (MFS) profile" evidence="8">
    <location>
        <begin position="9"/>
        <end position="401"/>
    </location>
</feature>
<gene>
    <name evidence="9" type="ORF">J5W02_06160</name>
</gene>
<comment type="caution">
    <text evidence="9">The sequence shown here is derived from an EMBL/GenBank/DDBJ whole genome shotgun (WGS) entry which is preliminary data.</text>
</comment>
<dbReference type="PANTHER" id="PTHR23517:SF3">
    <property type="entry name" value="INTEGRAL MEMBRANE TRANSPORT PROTEIN"/>
    <property type="match status" value="1"/>
</dbReference>
<dbReference type="InterPro" id="IPR011701">
    <property type="entry name" value="MFS"/>
</dbReference>
<reference evidence="9 10" key="1">
    <citation type="submission" date="2021-03" db="EMBL/GenBank/DDBJ databases">
        <title>Caproiciproducens sp. nov. isolated from feces of cow.</title>
        <authorList>
            <person name="Choi J.-Y."/>
        </authorList>
    </citation>
    <scope>NUCLEOTIDE SEQUENCE [LARGE SCALE GENOMIC DNA]</scope>
    <source>
        <strain evidence="9 10">AGMB10547</strain>
    </source>
</reference>
<evidence type="ECO:0000256" key="5">
    <source>
        <dbReference type="ARBA" id="ARBA00022989"/>
    </source>
</evidence>
<feature type="transmembrane region" description="Helical" evidence="7">
    <location>
        <begin position="246"/>
        <end position="265"/>
    </location>
</feature>
<sequence length="402" mass="43053">MKEKQSDLIVQIAALSIGVLLYTTSIIQASLGAIAVAFPNVPVDNIKLLQTITPIIMMISCFACGVITRFVRAKVVLVFSIILMLVGGLLPAFIGGTFEFLLIMKGVFSVGYGLAFPFASSILVDLFPEGPVRNRMVGFKTAVGGLSSVVFAALGGYLANINYRYAYAAFIIVIPVLILIIFKLPDTEKAQSKEKAASGQKDKLTYKTVALALWNITFNVTLSSFFASAALVVVKTGAGDSSQAGLTISAYSAVSFLVGLFFPGIRKILKQYSLTAAIACVALCFFILSNATTFPMYIVGSMLFGFGFGLYNPELLLLVAQTIQRPKESVATKSVATLAFSVVVICQSIGQSFSTNVLKVFTKLFGFEGLKAGWQVCWIYLLAAAVIIAVVTTMITRKKADA</sequence>
<name>A0ABS7DM62_9FIRM</name>
<evidence type="ECO:0000256" key="1">
    <source>
        <dbReference type="ARBA" id="ARBA00004651"/>
    </source>
</evidence>
<dbReference type="InterPro" id="IPR036259">
    <property type="entry name" value="MFS_trans_sf"/>
</dbReference>
<proteinExistence type="predicted"/>
<organism evidence="9 10">
    <name type="scientific">Caproiciproducens faecalis</name>
    <dbReference type="NCBI Taxonomy" id="2820301"/>
    <lineage>
        <taxon>Bacteria</taxon>
        <taxon>Bacillati</taxon>
        <taxon>Bacillota</taxon>
        <taxon>Clostridia</taxon>
        <taxon>Eubacteriales</taxon>
        <taxon>Acutalibacteraceae</taxon>
        <taxon>Caproiciproducens</taxon>
    </lineage>
</organism>
<protein>
    <submittedName>
        <fullName evidence="9">MFS transporter</fullName>
    </submittedName>
</protein>
<evidence type="ECO:0000256" key="6">
    <source>
        <dbReference type="ARBA" id="ARBA00023136"/>
    </source>
</evidence>
<dbReference type="InterPro" id="IPR020846">
    <property type="entry name" value="MFS_dom"/>
</dbReference>
<keyword evidence="4 7" id="KW-0812">Transmembrane</keyword>
<feature type="transmembrane region" description="Helical" evidence="7">
    <location>
        <begin position="334"/>
        <end position="353"/>
    </location>
</feature>
<dbReference type="Gene3D" id="1.20.1250.20">
    <property type="entry name" value="MFS general substrate transporter like domains"/>
    <property type="match status" value="1"/>
</dbReference>